<dbReference type="AlphaFoldDB" id="A0A560KVF7"/>
<evidence type="ECO:0000313" key="1">
    <source>
        <dbReference type="EMBL" id="TWB86064.1"/>
    </source>
</evidence>
<keyword evidence="2" id="KW-1185">Reference proteome</keyword>
<dbReference type="EMBL" id="VITY01000029">
    <property type="protein sequence ID" value="TWB86064.1"/>
    <property type="molecule type" value="Genomic_DNA"/>
</dbReference>
<proteinExistence type="predicted"/>
<organism evidence="1 2">
    <name type="scientific">Bradyrhizobium macuxiense</name>
    <dbReference type="NCBI Taxonomy" id="1755647"/>
    <lineage>
        <taxon>Bacteria</taxon>
        <taxon>Pseudomonadati</taxon>
        <taxon>Pseudomonadota</taxon>
        <taxon>Alphaproteobacteria</taxon>
        <taxon>Hyphomicrobiales</taxon>
        <taxon>Nitrobacteraceae</taxon>
        <taxon>Bradyrhizobium</taxon>
    </lineage>
</organism>
<accession>A0A560KVF7</accession>
<evidence type="ECO:0000313" key="2">
    <source>
        <dbReference type="Proteomes" id="UP000321304"/>
    </source>
</evidence>
<sequence>MPSDPRTDHDKKIDVPIELLDSGRARPVERSNIEGVFVRDDAMASPTRDHPKAKFKESLDLCTRVLGPAANPKHRFFG</sequence>
<name>A0A560KVF7_9BRAD</name>
<comment type="caution">
    <text evidence="1">The sequence shown here is derived from an EMBL/GenBank/DDBJ whole genome shotgun (WGS) entry which is preliminary data.</text>
</comment>
<gene>
    <name evidence="1" type="ORF">FBZ93_1294</name>
</gene>
<dbReference type="Proteomes" id="UP000321304">
    <property type="component" value="Unassembled WGS sequence"/>
</dbReference>
<protein>
    <submittedName>
        <fullName evidence="1">Uncharacterized protein</fullName>
    </submittedName>
</protein>
<reference evidence="1 2" key="1">
    <citation type="submission" date="2019-06" db="EMBL/GenBank/DDBJ databases">
        <title>Genomic Encyclopedia of Type Strains, Phase IV (KMG-V): Genome sequencing to study the core and pangenomes of soil and plant-associated prokaryotes.</title>
        <authorList>
            <person name="Whitman W."/>
        </authorList>
    </citation>
    <scope>NUCLEOTIDE SEQUENCE [LARGE SCALE GENOMIC DNA]</scope>
    <source>
        <strain evidence="1 2">BR 10355</strain>
    </source>
</reference>